<evidence type="ECO:0000313" key="1">
    <source>
        <dbReference type="EMBL" id="KAE9384797.1"/>
    </source>
</evidence>
<reference evidence="1" key="1">
    <citation type="journal article" date="2019" name="Environ. Microbiol.">
        <title>Fungal ecological strategies reflected in gene transcription - a case study of two litter decomposers.</title>
        <authorList>
            <person name="Barbi F."/>
            <person name="Kohler A."/>
            <person name="Barry K."/>
            <person name="Baskaran P."/>
            <person name="Daum C."/>
            <person name="Fauchery L."/>
            <person name="Ihrmark K."/>
            <person name="Kuo A."/>
            <person name="LaButti K."/>
            <person name="Lipzen A."/>
            <person name="Morin E."/>
            <person name="Grigoriev I.V."/>
            <person name="Henrissat B."/>
            <person name="Lindahl B."/>
            <person name="Martin F."/>
        </authorList>
    </citation>
    <scope>NUCLEOTIDE SEQUENCE</scope>
    <source>
        <strain evidence="1">JB14</strain>
    </source>
</reference>
<accession>A0A6A4GHE0</accession>
<dbReference type="AlphaFoldDB" id="A0A6A4GHE0"/>
<organism evidence="1 2">
    <name type="scientific">Gymnopus androsaceus JB14</name>
    <dbReference type="NCBI Taxonomy" id="1447944"/>
    <lineage>
        <taxon>Eukaryota</taxon>
        <taxon>Fungi</taxon>
        <taxon>Dikarya</taxon>
        <taxon>Basidiomycota</taxon>
        <taxon>Agaricomycotina</taxon>
        <taxon>Agaricomycetes</taxon>
        <taxon>Agaricomycetidae</taxon>
        <taxon>Agaricales</taxon>
        <taxon>Marasmiineae</taxon>
        <taxon>Omphalotaceae</taxon>
        <taxon>Gymnopus</taxon>
    </lineage>
</organism>
<sequence length="134" mass="14493">MSPTPTLKKVKDTLLVEYVGNGNPAYDPDPLIKKKEAFTARGLYTPSYPLCYQSTGTALLHPSLGDTMSLLQSLQRKLVHIFAVAACSTQLEHAFATIMTSQSGASPAPDPYEVEVAFKIVYESALPINDADSD</sequence>
<dbReference type="EMBL" id="ML770079">
    <property type="protein sequence ID" value="KAE9384797.1"/>
    <property type="molecule type" value="Genomic_DNA"/>
</dbReference>
<keyword evidence="2" id="KW-1185">Reference proteome</keyword>
<dbReference type="Proteomes" id="UP000799118">
    <property type="component" value="Unassembled WGS sequence"/>
</dbReference>
<name>A0A6A4GHE0_9AGAR</name>
<gene>
    <name evidence="1" type="ORF">BT96DRAFT_1007708</name>
</gene>
<proteinExistence type="predicted"/>
<protein>
    <submittedName>
        <fullName evidence="1">Uncharacterized protein</fullName>
    </submittedName>
</protein>
<evidence type="ECO:0000313" key="2">
    <source>
        <dbReference type="Proteomes" id="UP000799118"/>
    </source>
</evidence>